<dbReference type="GeneID" id="36578874"/>
<evidence type="ECO:0000313" key="1">
    <source>
        <dbReference type="EMBL" id="PMD65342.1"/>
    </source>
</evidence>
<proteinExistence type="predicted"/>
<gene>
    <name evidence="1" type="ORF">K444DRAFT_177746</name>
</gene>
<evidence type="ECO:0008006" key="3">
    <source>
        <dbReference type="Google" id="ProtNLM"/>
    </source>
</evidence>
<dbReference type="Proteomes" id="UP000235371">
    <property type="component" value="Unassembled WGS sequence"/>
</dbReference>
<protein>
    <recommendedName>
        <fullName evidence="3">WSC domain-containing protein</fullName>
    </recommendedName>
</protein>
<keyword evidence="2" id="KW-1185">Reference proteome</keyword>
<accession>A0A2J6TQQ6</accession>
<dbReference type="InParanoid" id="A0A2J6TQQ6"/>
<dbReference type="RefSeq" id="XP_024742246.1">
    <property type="nucleotide sequence ID" value="XM_024870792.1"/>
</dbReference>
<dbReference type="EMBL" id="KZ613746">
    <property type="protein sequence ID" value="PMD65342.1"/>
    <property type="molecule type" value="Genomic_DNA"/>
</dbReference>
<evidence type="ECO:0000313" key="2">
    <source>
        <dbReference type="Proteomes" id="UP000235371"/>
    </source>
</evidence>
<name>A0A2J6TQQ6_9HELO</name>
<sequence length="172" mass="19378">MKSPSTIANEVDQHQISCYCGNTLSPGSLGQNAILHVRLSLYRATTPLPQTPTPSIIPIIGPYSFSNCQTEGTFLRAPTNLASAGNIMTNELCASFCAGYGQGFFIYNFTVQTWLTCRIECSVQNMLSPIFDEHYFLTLHVLRAFYSVARDFEIKRHKRHHLNSMFLFLNKC</sequence>
<reference evidence="1 2" key="1">
    <citation type="submission" date="2016-04" db="EMBL/GenBank/DDBJ databases">
        <title>A degradative enzymes factory behind the ericoid mycorrhizal symbiosis.</title>
        <authorList>
            <consortium name="DOE Joint Genome Institute"/>
            <person name="Martino E."/>
            <person name="Morin E."/>
            <person name="Grelet G."/>
            <person name="Kuo A."/>
            <person name="Kohler A."/>
            <person name="Daghino S."/>
            <person name="Barry K."/>
            <person name="Choi C."/>
            <person name="Cichocki N."/>
            <person name="Clum A."/>
            <person name="Copeland A."/>
            <person name="Hainaut M."/>
            <person name="Haridas S."/>
            <person name="Labutti K."/>
            <person name="Lindquist E."/>
            <person name="Lipzen A."/>
            <person name="Khouja H.-R."/>
            <person name="Murat C."/>
            <person name="Ohm R."/>
            <person name="Olson A."/>
            <person name="Spatafora J."/>
            <person name="Veneault-Fourrey C."/>
            <person name="Henrissat B."/>
            <person name="Grigoriev I."/>
            <person name="Martin F."/>
            <person name="Perotto S."/>
        </authorList>
    </citation>
    <scope>NUCLEOTIDE SEQUENCE [LARGE SCALE GENOMIC DNA]</scope>
    <source>
        <strain evidence="1 2">E</strain>
    </source>
</reference>
<dbReference type="AlphaFoldDB" id="A0A2J6TQQ6"/>
<organism evidence="1 2">
    <name type="scientific">Hyaloscypha bicolor E</name>
    <dbReference type="NCBI Taxonomy" id="1095630"/>
    <lineage>
        <taxon>Eukaryota</taxon>
        <taxon>Fungi</taxon>
        <taxon>Dikarya</taxon>
        <taxon>Ascomycota</taxon>
        <taxon>Pezizomycotina</taxon>
        <taxon>Leotiomycetes</taxon>
        <taxon>Helotiales</taxon>
        <taxon>Hyaloscyphaceae</taxon>
        <taxon>Hyaloscypha</taxon>
        <taxon>Hyaloscypha bicolor</taxon>
    </lineage>
</organism>